<keyword evidence="1" id="KW-0812">Transmembrane</keyword>
<gene>
    <name evidence="2" type="ORF">COT95_00210</name>
</gene>
<keyword evidence="1" id="KW-0472">Membrane</keyword>
<evidence type="ECO:0000256" key="1">
    <source>
        <dbReference type="SAM" id="Phobius"/>
    </source>
</evidence>
<dbReference type="AlphaFoldDB" id="A0A2H0V7W0"/>
<feature type="transmembrane region" description="Helical" evidence="1">
    <location>
        <begin position="149"/>
        <end position="169"/>
    </location>
</feature>
<feature type="transmembrane region" description="Helical" evidence="1">
    <location>
        <begin position="181"/>
        <end position="197"/>
    </location>
</feature>
<evidence type="ECO:0000313" key="3">
    <source>
        <dbReference type="Proteomes" id="UP000228614"/>
    </source>
</evidence>
<feature type="transmembrane region" description="Helical" evidence="1">
    <location>
        <begin position="7"/>
        <end position="24"/>
    </location>
</feature>
<feature type="transmembrane region" description="Helical" evidence="1">
    <location>
        <begin position="30"/>
        <end position="45"/>
    </location>
</feature>
<reference evidence="3" key="1">
    <citation type="submission" date="2017-09" db="EMBL/GenBank/DDBJ databases">
        <title>Depth-based differentiation of microbial function through sediment-hosted aquifers and enrichment of novel symbionts in the deep terrestrial subsurface.</title>
        <authorList>
            <person name="Probst A.J."/>
            <person name="Ladd B."/>
            <person name="Jarett J.K."/>
            <person name="Geller-Mcgrath D.E."/>
            <person name="Sieber C.M.K."/>
            <person name="Emerson J.B."/>
            <person name="Anantharaman K."/>
            <person name="Thomas B.C."/>
            <person name="Malmstrom R."/>
            <person name="Stieglmeier M."/>
            <person name="Klingl A."/>
            <person name="Woyke T."/>
            <person name="Ryan C.M."/>
            <person name="Banfield J.F."/>
        </authorList>
    </citation>
    <scope>NUCLEOTIDE SEQUENCE [LARGE SCALE GENOMIC DNA]</scope>
</reference>
<accession>A0A2H0V7W0</accession>
<feature type="transmembrane region" description="Helical" evidence="1">
    <location>
        <begin position="75"/>
        <end position="97"/>
    </location>
</feature>
<keyword evidence="1" id="KW-1133">Transmembrane helix</keyword>
<organism evidence="2 3">
    <name type="scientific">Candidatus Falkowbacteria bacterium CG10_big_fil_rev_8_21_14_0_10_37_6</name>
    <dbReference type="NCBI Taxonomy" id="1974563"/>
    <lineage>
        <taxon>Bacteria</taxon>
        <taxon>Candidatus Falkowiibacteriota</taxon>
    </lineage>
</organism>
<protein>
    <submittedName>
        <fullName evidence="2">Uncharacterized protein</fullName>
    </submittedName>
</protein>
<evidence type="ECO:0000313" key="2">
    <source>
        <dbReference type="EMBL" id="PIR95158.1"/>
    </source>
</evidence>
<sequence length="254" mass="29491">MIKKFRLYLLLIILTEVISFVGWLIPEIGAVGFFAVAVVALLFSVEKLEYGLLFLFAELFIGSKGYLFSYEYEGALFSARIALFLVVMSAWLGKIILDWMDISKAPKIDFEPWMAKSKEFMQQDLWSVSKKITGQTKEASVKVKVKPSVYFYFGLFFLAITWSIVNGILRHNGFNNVFFDFNAWVYFAVIFPFAYIIKNYHKEKLEKFLHSLFIVFAAGITWLSIKTMILFYLFSHDISHGIDKIYKWVRDTGV</sequence>
<proteinExistence type="predicted"/>
<name>A0A2H0V7W0_9BACT</name>
<dbReference type="Proteomes" id="UP000228614">
    <property type="component" value="Unassembled WGS sequence"/>
</dbReference>
<dbReference type="EMBL" id="PFAN01000013">
    <property type="protein sequence ID" value="PIR95158.1"/>
    <property type="molecule type" value="Genomic_DNA"/>
</dbReference>
<feature type="transmembrane region" description="Helical" evidence="1">
    <location>
        <begin position="52"/>
        <end position="69"/>
    </location>
</feature>
<feature type="transmembrane region" description="Helical" evidence="1">
    <location>
        <begin position="209"/>
        <end position="234"/>
    </location>
</feature>
<comment type="caution">
    <text evidence="2">The sequence shown here is derived from an EMBL/GenBank/DDBJ whole genome shotgun (WGS) entry which is preliminary data.</text>
</comment>
<feature type="non-terminal residue" evidence="2">
    <location>
        <position position="254"/>
    </location>
</feature>